<dbReference type="EMBL" id="BTGB01000009">
    <property type="protein sequence ID" value="GMM48806.1"/>
    <property type="molecule type" value="Genomic_DNA"/>
</dbReference>
<dbReference type="SUPFAM" id="SSF51695">
    <property type="entry name" value="PLC-like phosphodiesterases"/>
    <property type="match status" value="1"/>
</dbReference>
<accession>A0AAV5RDW4</accession>
<dbReference type="AlphaFoldDB" id="A0AAV5RDW4"/>
<evidence type="ECO:0000313" key="3">
    <source>
        <dbReference type="Proteomes" id="UP001378960"/>
    </source>
</evidence>
<dbReference type="PANTHER" id="PTHR43805">
    <property type="entry name" value="GLYCEROPHOSPHORYL DIESTER PHOSPHODIESTERASE"/>
    <property type="match status" value="1"/>
</dbReference>
<dbReference type="GO" id="GO:0008081">
    <property type="term" value="F:phosphoric diester hydrolase activity"/>
    <property type="evidence" value="ECO:0007669"/>
    <property type="project" value="InterPro"/>
</dbReference>
<dbReference type="PANTHER" id="PTHR43805:SF1">
    <property type="entry name" value="GP-PDE DOMAIN-CONTAINING PROTEIN"/>
    <property type="match status" value="1"/>
</dbReference>
<reference evidence="2 3" key="1">
    <citation type="journal article" date="2023" name="Elife">
        <title>Identification of key yeast species and microbe-microbe interactions impacting larval growth of Drosophila in the wild.</title>
        <authorList>
            <person name="Mure A."/>
            <person name="Sugiura Y."/>
            <person name="Maeda R."/>
            <person name="Honda K."/>
            <person name="Sakurai N."/>
            <person name="Takahashi Y."/>
            <person name="Watada M."/>
            <person name="Katoh T."/>
            <person name="Gotoh A."/>
            <person name="Gotoh Y."/>
            <person name="Taniguchi I."/>
            <person name="Nakamura K."/>
            <person name="Hayashi T."/>
            <person name="Katayama T."/>
            <person name="Uemura T."/>
            <person name="Hattori Y."/>
        </authorList>
    </citation>
    <scope>NUCLEOTIDE SEQUENCE [LARGE SCALE GENOMIC DNA]</scope>
    <source>
        <strain evidence="2 3">PK-24</strain>
    </source>
</reference>
<comment type="caution">
    <text evidence="2">The sequence shown here is derived from an EMBL/GenBank/DDBJ whole genome shotgun (WGS) entry which is preliminary data.</text>
</comment>
<name>A0AAV5RDW4_PICKL</name>
<dbReference type="PROSITE" id="PS51704">
    <property type="entry name" value="GP_PDE"/>
    <property type="match status" value="1"/>
</dbReference>
<dbReference type="InterPro" id="IPR017946">
    <property type="entry name" value="PLC-like_Pdiesterase_TIM-brl"/>
</dbReference>
<dbReference type="Gene3D" id="3.20.20.190">
    <property type="entry name" value="Phosphatidylinositol (PI) phosphodiesterase"/>
    <property type="match status" value="1"/>
</dbReference>
<dbReference type="Pfam" id="PF03009">
    <property type="entry name" value="GDPD"/>
    <property type="match status" value="1"/>
</dbReference>
<proteinExistence type="predicted"/>
<dbReference type="Proteomes" id="UP001378960">
    <property type="component" value="Unassembled WGS sequence"/>
</dbReference>
<sequence length="314" mass="36999">MSYLLAGHRGYKSACPENTILAFQSAVDNGCKVVETDLHISSDNQVIIAHDIDTLRVFGIEYDVTKTPYFGVLDQLRTIIEPREKMPLLRDVLNWCIEVNENMIGNDKVPIQLMLDIKTDNDPIKLYGLIFELFNELKGIDYWKDKIIFGIWRWDFYIYDNLKDFKVINITFDIQLAKSFYNKVLEIEPNAKIHGISIINMIIYRENECNELINWIRDNELKLWFWTVNDNIELQKIIKLCEEEENGNVSLLEGIITDDPIAVLDEQKAKLSVNWKSNLKWWVKVRIYSWFLYLSRRGYNLRTVFAILKRIGFV</sequence>
<evidence type="ECO:0000259" key="1">
    <source>
        <dbReference type="PROSITE" id="PS51704"/>
    </source>
</evidence>
<keyword evidence="3" id="KW-1185">Reference proteome</keyword>
<organism evidence="2 3">
    <name type="scientific">Pichia kluyveri</name>
    <name type="common">Yeast</name>
    <dbReference type="NCBI Taxonomy" id="36015"/>
    <lineage>
        <taxon>Eukaryota</taxon>
        <taxon>Fungi</taxon>
        <taxon>Dikarya</taxon>
        <taxon>Ascomycota</taxon>
        <taxon>Saccharomycotina</taxon>
        <taxon>Pichiomycetes</taxon>
        <taxon>Pichiales</taxon>
        <taxon>Pichiaceae</taxon>
        <taxon>Pichia</taxon>
    </lineage>
</organism>
<evidence type="ECO:0000313" key="2">
    <source>
        <dbReference type="EMBL" id="GMM48806.1"/>
    </source>
</evidence>
<dbReference type="InterPro" id="IPR030395">
    <property type="entry name" value="GP_PDE_dom"/>
</dbReference>
<gene>
    <name evidence="2" type="ORF">DAPK24_054040</name>
</gene>
<dbReference type="GO" id="GO:0006629">
    <property type="term" value="P:lipid metabolic process"/>
    <property type="evidence" value="ECO:0007669"/>
    <property type="project" value="InterPro"/>
</dbReference>
<protein>
    <submittedName>
        <fullName evidence="2">Phosphatidylglycerol phospholipase</fullName>
    </submittedName>
</protein>
<feature type="domain" description="GP-PDE" evidence="1">
    <location>
        <begin position="3"/>
        <end position="267"/>
    </location>
</feature>